<gene>
    <name evidence="2" type="ORF">DCAR_026235</name>
    <name evidence="3" type="ORF">DCAR_0730120</name>
</gene>
<evidence type="ECO:0000256" key="1">
    <source>
        <dbReference type="SAM" id="MobiDB-lite"/>
    </source>
</evidence>
<reference evidence="2" key="1">
    <citation type="journal article" date="2016" name="Nat. Genet.">
        <title>A high-quality carrot genome assembly provides new insights into carotenoid accumulation and asterid genome evolution.</title>
        <authorList>
            <person name="Iorizzo M."/>
            <person name="Ellison S."/>
            <person name="Senalik D."/>
            <person name="Zeng P."/>
            <person name="Satapoomin P."/>
            <person name="Huang J."/>
            <person name="Bowman M."/>
            <person name="Iovene M."/>
            <person name="Sanseverino W."/>
            <person name="Cavagnaro P."/>
            <person name="Yildiz M."/>
            <person name="Macko-Podgorni A."/>
            <person name="Moranska E."/>
            <person name="Grzebelus E."/>
            <person name="Grzebelus D."/>
            <person name="Ashrafi H."/>
            <person name="Zheng Z."/>
            <person name="Cheng S."/>
            <person name="Spooner D."/>
            <person name="Van Deynze A."/>
            <person name="Simon P."/>
        </authorList>
    </citation>
    <scope>NUCLEOTIDE SEQUENCE [LARGE SCALE GENOMIC DNA]</scope>
    <source>
        <tissue evidence="2">Leaf</tissue>
    </source>
</reference>
<proteinExistence type="predicted"/>
<protein>
    <submittedName>
        <fullName evidence="2">Uncharacterized protein</fullName>
    </submittedName>
</protein>
<dbReference type="GO" id="GO:0003677">
    <property type="term" value="F:DNA binding"/>
    <property type="evidence" value="ECO:0007669"/>
    <property type="project" value="InterPro"/>
</dbReference>
<dbReference type="Gramene" id="KZM89160">
    <property type="protein sequence ID" value="KZM89160"/>
    <property type="gene ID" value="DCAR_026235"/>
</dbReference>
<dbReference type="EMBL" id="CP093349">
    <property type="protein sequence ID" value="WOH10651.1"/>
    <property type="molecule type" value="Genomic_DNA"/>
</dbReference>
<organism evidence="2">
    <name type="scientific">Daucus carota subsp. sativus</name>
    <name type="common">Carrot</name>
    <dbReference type="NCBI Taxonomy" id="79200"/>
    <lineage>
        <taxon>Eukaryota</taxon>
        <taxon>Viridiplantae</taxon>
        <taxon>Streptophyta</taxon>
        <taxon>Embryophyta</taxon>
        <taxon>Tracheophyta</taxon>
        <taxon>Spermatophyta</taxon>
        <taxon>Magnoliopsida</taxon>
        <taxon>eudicotyledons</taxon>
        <taxon>Gunneridae</taxon>
        <taxon>Pentapetalae</taxon>
        <taxon>asterids</taxon>
        <taxon>campanulids</taxon>
        <taxon>Apiales</taxon>
        <taxon>Apiaceae</taxon>
        <taxon>Apioideae</taxon>
        <taxon>Scandiceae</taxon>
        <taxon>Daucinae</taxon>
        <taxon>Daucus</taxon>
        <taxon>Daucus sect. Daucus</taxon>
    </lineage>
</organism>
<sequence>MSSDKPRSPVEDQVKKIKWKSLKRLMKTKMSKQNDFKMSKIAASSAVKRPTRKRKTMECHLPTAFRVSRNPFSEAEEKGNSGVPMKWKSLKMLMKNGKKIMKWSKTSDLHGKKRIRNSKQSHLRILKKARSSAESPVTSMKRSTRKRKTIERYSSLWASASRAASKPFPCEKGNGTRLKDIPNVAYKLAQSKYDDNLQTLHTILFGRRTKVHASKNIGLFSGFVWGENEGDISAKILYFLEFPRARTESSIADKTVKQKISEGEQRKSSECRYYIEDEENESDDRMSDESDPDAWYNYKYGRHEDVEVDDDLWDTDPDTAWHLYKYGRRVFSTPW</sequence>
<dbReference type="GO" id="GO:0005634">
    <property type="term" value="C:nucleus"/>
    <property type="evidence" value="ECO:0007669"/>
    <property type="project" value="TreeGrafter"/>
</dbReference>
<evidence type="ECO:0000313" key="3">
    <source>
        <dbReference type="EMBL" id="WOH10651.1"/>
    </source>
</evidence>
<dbReference type="PANTHER" id="PTHR13468">
    <property type="entry name" value="DEK PROTEIN"/>
    <property type="match status" value="1"/>
</dbReference>
<accession>A0A161ZRL4</accession>
<dbReference type="EMBL" id="LNRQ01000007">
    <property type="protein sequence ID" value="KZM89160.1"/>
    <property type="molecule type" value="Genomic_DNA"/>
</dbReference>
<reference evidence="3" key="2">
    <citation type="submission" date="2022-03" db="EMBL/GenBank/DDBJ databases">
        <title>Draft title - Genomic analysis of global carrot germplasm unveils the trajectory of domestication and the origin of high carotenoid orange carrot.</title>
        <authorList>
            <person name="Iorizzo M."/>
            <person name="Ellison S."/>
            <person name="Senalik D."/>
            <person name="Macko-Podgorni A."/>
            <person name="Grzebelus D."/>
            <person name="Bostan H."/>
            <person name="Rolling W."/>
            <person name="Curaba J."/>
            <person name="Simon P."/>
        </authorList>
    </citation>
    <scope>NUCLEOTIDE SEQUENCE</scope>
    <source>
        <tissue evidence="3">Leaf</tissue>
    </source>
</reference>
<dbReference type="InterPro" id="IPR044198">
    <property type="entry name" value="DEK"/>
</dbReference>
<feature type="region of interest" description="Disordered" evidence="1">
    <location>
        <begin position="29"/>
        <end position="54"/>
    </location>
</feature>
<dbReference type="Proteomes" id="UP000077755">
    <property type="component" value="Chromosome 7"/>
</dbReference>
<dbReference type="PANTHER" id="PTHR13468:SF1">
    <property type="entry name" value="PROTEIN DEK"/>
    <property type="match status" value="1"/>
</dbReference>
<dbReference type="GO" id="GO:0042393">
    <property type="term" value="F:histone binding"/>
    <property type="evidence" value="ECO:0007669"/>
    <property type="project" value="TreeGrafter"/>
</dbReference>
<dbReference type="STRING" id="79200.A0A161ZRL4"/>
<keyword evidence="4" id="KW-1185">Reference proteome</keyword>
<dbReference type="GO" id="GO:0006325">
    <property type="term" value="P:chromatin organization"/>
    <property type="evidence" value="ECO:0007669"/>
    <property type="project" value="InterPro"/>
</dbReference>
<dbReference type="GO" id="GO:2000779">
    <property type="term" value="P:regulation of double-strand break repair"/>
    <property type="evidence" value="ECO:0007669"/>
    <property type="project" value="TreeGrafter"/>
</dbReference>
<dbReference type="AlphaFoldDB" id="A0A161ZRL4"/>
<evidence type="ECO:0000313" key="4">
    <source>
        <dbReference type="Proteomes" id="UP000077755"/>
    </source>
</evidence>
<name>A0A161ZRL4_DAUCS</name>
<evidence type="ECO:0000313" key="2">
    <source>
        <dbReference type="EMBL" id="KZM89160.1"/>
    </source>
</evidence>